<keyword evidence="3" id="KW-1185">Reference proteome</keyword>
<evidence type="ECO:0000256" key="1">
    <source>
        <dbReference type="SAM" id="MobiDB-lite"/>
    </source>
</evidence>
<feature type="compositionally biased region" description="Polar residues" evidence="1">
    <location>
        <begin position="8"/>
        <end position="27"/>
    </location>
</feature>
<evidence type="ECO:0000313" key="3">
    <source>
        <dbReference type="Proteomes" id="UP000827092"/>
    </source>
</evidence>
<dbReference type="Proteomes" id="UP000827092">
    <property type="component" value="Unassembled WGS sequence"/>
</dbReference>
<dbReference type="EMBL" id="JAFNEN010001165">
    <property type="protein sequence ID" value="KAG8174694.1"/>
    <property type="molecule type" value="Genomic_DNA"/>
</dbReference>
<accession>A0AAV6TS02</accession>
<comment type="caution">
    <text evidence="2">The sequence shown here is derived from an EMBL/GenBank/DDBJ whole genome shotgun (WGS) entry which is preliminary data.</text>
</comment>
<dbReference type="AlphaFoldDB" id="A0AAV6TS02"/>
<proteinExistence type="predicted"/>
<feature type="region of interest" description="Disordered" evidence="1">
    <location>
        <begin position="1"/>
        <end position="27"/>
    </location>
</feature>
<evidence type="ECO:0000313" key="2">
    <source>
        <dbReference type="EMBL" id="KAG8174694.1"/>
    </source>
</evidence>
<organism evidence="2 3">
    <name type="scientific">Oedothorax gibbosus</name>
    <dbReference type="NCBI Taxonomy" id="931172"/>
    <lineage>
        <taxon>Eukaryota</taxon>
        <taxon>Metazoa</taxon>
        <taxon>Ecdysozoa</taxon>
        <taxon>Arthropoda</taxon>
        <taxon>Chelicerata</taxon>
        <taxon>Arachnida</taxon>
        <taxon>Araneae</taxon>
        <taxon>Araneomorphae</taxon>
        <taxon>Entelegynae</taxon>
        <taxon>Araneoidea</taxon>
        <taxon>Linyphiidae</taxon>
        <taxon>Erigoninae</taxon>
        <taxon>Oedothorax</taxon>
    </lineage>
</organism>
<reference evidence="2 3" key="1">
    <citation type="journal article" date="2022" name="Nat. Ecol. Evol.">
        <title>A masculinizing supergene underlies an exaggerated male reproductive morph in a spider.</title>
        <authorList>
            <person name="Hendrickx F."/>
            <person name="De Corte Z."/>
            <person name="Sonet G."/>
            <person name="Van Belleghem S.M."/>
            <person name="Kostlbacher S."/>
            <person name="Vangestel C."/>
        </authorList>
    </citation>
    <scope>NUCLEOTIDE SEQUENCE [LARGE SCALE GENOMIC DNA]</scope>
    <source>
        <strain evidence="2">W744_W776</strain>
    </source>
</reference>
<gene>
    <name evidence="2" type="ORF">JTE90_024397</name>
</gene>
<sequence length="139" mass="15341">MTDDKTGTHGSSNATKTVTPAQSPTSEVSVSDCISPIVQDAFDGSLGTCSPLHLSVMMKMSMETGILVEYNSSRKIFKMPASVAEFENNEKTNVKACKCCRRWYKAAKELRKLAKERNDTELKIVSNNLMDQIDACPQK</sequence>
<protein>
    <submittedName>
        <fullName evidence="2">Uncharacterized protein</fullName>
    </submittedName>
</protein>
<name>A0AAV6TS02_9ARAC</name>